<evidence type="ECO:0000256" key="1">
    <source>
        <dbReference type="SAM" id="Coils"/>
    </source>
</evidence>
<feature type="domain" description="Transposase IS116/IS110/IS902 C-terminal" evidence="3">
    <location>
        <begin position="194"/>
        <end position="276"/>
    </location>
</feature>
<comment type="caution">
    <text evidence="4">The sequence shown here is derived from an EMBL/GenBank/DDBJ whole genome shotgun (WGS) entry which is preliminary data.</text>
</comment>
<dbReference type="GO" id="GO:0006313">
    <property type="term" value="P:DNA transposition"/>
    <property type="evidence" value="ECO:0007669"/>
    <property type="project" value="InterPro"/>
</dbReference>
<dbReference type="AlphaFoldDB" id="A0A7C4Q239"/>
<reference evidence="4" key="1">
    <citation type="journal article" date="2020" name="mSystems">
        <title>Genome- and Community-Level Interaction Insights into Carbon Utilization and Element Cycling Functions of Hydrothermarchaeota in Hydrothermal Sediment.</title>
        <authorList>
            <person name="Zhou Z."/>
            <person name="Liu Y."/>
            <person name="Xu W."/>
            <person name="Pan J."/>
            <person name="Luo Z.H."/>
            <person name="Li M."/>
        </authorList>
    </citation>
    <scope>NUCLEOTIDE SEQUENCE [LARGE SCALE GENOMIC DNA]</scope>
    <source>
        <strain evidence="4">SpSt-556</strain>
    </source>
</reference>
<dbReference type="InterPro" id="IPR003346">
    <property type="entry name" value="Transposase_20"/>
</dbReference>
<dbReference type="Pfam" id="PF01548">
    <property type="entry name" value="DEDD_Tnp_IS110"/>
    <property type="match status" value="1"/>
</dbReference>
<dbReference type="GO" id="GO:0004803">
    <property type="term" value="F:transposase activity"/>
    <property type="evidence" value="ECO:0007669"/>
    <property type="project" value="InterPro"/>
</dbReference>
<feature type="domain" description="Transposase IS110-like N-terminal" evidence="2">
    <location>
        <begin position="11"/>
        <end position="151"/>
    </location>
</feature>
<dbReference type="EMBL" id="DSXR01000004">
    <property type="protein sequence ID" value="HGS86013.1"/>
    <property type="molecule type" value="Genomic_DNA"/>
</dbReference>
<dbReference type="GO" id="GO:0003677">
    <property type="term" value="F:DNA binding"/>
    <property type="evidence" value="ECO:0007669"/>
    <property type="project" value="InterPro"/>
</dbReference>
<evidence type="ECO:0000259" key="2">
    <source>
        <dbReference type="Pfam" id="PF01548"/>
    </source>
</evidence>
<dbReference type="Pfam" id="PF02371">
    <property type="entry name" value="Transposase_20"/>
    <property type="match status" value="1"/>
</dbReference>
<evidence type="ECO:0000259" key="3">
    <source>
        <dbReference type="Pfam" id="PF02371"/>
    </source>
</evidence>
<keyword evidence="1" id="KW-0175">Coiled coil</keyword>
<dbReference type="PANTHER" id="PTHR33055">
    <property type="entry name" value="TRANSPOSASE FOR INSERTION SEQUENCE ELEMENT IS1111A"/>
    <property type="match status" value="1"/>
</dbReference>
<sequence length="323" mass="35968">MTTIRAESEFVGIDVGKDWLDIALSGSQAVWRESNNEAGIAAILTCVKALQPQLIVVEASGGYEQRLVQTLLLNNLAVAVVNPTRVRALAKATGKLAKTDAIDARLIAEYAAKVQPEALTPKDACEIRLKALITRREQLVEMRTAEQNRLGTVDASMHADVREHIEWLSRRIKEMDAAIQELIHTLPEWEEQVKILESMKGVGFMTAVTLLAEMPEIGRLPRQKIAALAGLVPFNRDSGKKRGKRRIFGGRKGIRRVLYMACLSAVKHNPVIRSLYLRLLSKGKAFKVAITACMRKMLVILNAMVRDRTYWRPPLVAEHGFAS</sequence>
<accession>A0A7C4Q239</accession>
<dbReference type="PANTHER" id="PTHR33055:SF13">
    <property type="entry name" value="TRANSPOSASE"/>
    <property type="match status" value="1"/>
</dbReference>
<organism evidence="4">
    <name type="scientific">Bellilinea caldifistulae</name>
    <dbReference type="NCBI Taxonomy" id="360411"/>
    <lineage>
        <taxon>Bacteria</taxon>
        <taxon>Bacillati</taxon>
        <taxon>Chloroflexota</taxon>
        <taxon>Anaerolineae</taxon>
        <taxon>Anaerolineales</taxon>
        <taxon>Anaerolineaceae</taxon>
        <taxon>Bellilinea</taxon>
    </lineage>
</organism>
<dbReference type="NCBIfam" id="NF033542">
    <property type="entry name" value="transpos_IS110"/>
    <property type="match status" value="1"/>
</dbReference>
<gene>
    <name evidence="4" type="ORF">ENT17_00160</name>
</gene>
<protein>
    <submittedName>
        <fullName evidence="4">IS110 family transposase</fullName>
    </submittedName>
</protein>
<feature type="coiled-coil region" evidence="1">
    <location>
        <begin position="172"/>
        <end position="199"/>
    </location>
</feature>
<evidence type="ECO:0000313" key="4">
    <source>
        <dbReference type="EMBL" id="HGS86013.1"/>
    </source>
</evidence>
<dbReference type="InterPro" id="IPR002525">
    <property type="entry name" value="Transp_IS110-like_N"/>
</dbReference>
<dbReference type="InterPro" id="IPR047650">
    <property type="entry name" value="Transpos_IS110"/>
</dbReference>
<name>A0A7C4Q239_9CHLR</name>
<proteinExistence type="predicted"/>